<name>A0A9E2W490_9BACT</name>
<reference evidence="2" key="1">
    <citation type="submission" date="2021-06" db="EMBL/GenBank/DDBJ databases">
        <authorList>
            <person name="Huq M.A."/>
        </authorList>
    </citation>
    <scope>NUCLEOTIDE SEQUENCE</scope>
    <source>
        <strain evidence="2">MAH-26</strain>
    </source>
</reference>
<dbReference type="GO" id="GO:0016887">
    <property type="term" value="F:ATP hydrolysis activity"/>
    <property type="evidence" value="ECO:0007669"/>
    <property type="project" value="InterPro"/>
</dbReference>
<dbReference type="Proteomes" id="UP000812270">
    <property type="component" value="Unassembled WGS sequence"/>
</dbReference>
<dbReference type="EMBL" id="JAHSPG010000003">
    <property type="protein sequence ID" value="MBV4357183.1"/>
    <property type="molecule type" value="Genomic_DNA"/>
</dbReference>
<dbReference type="InterPro" id="IPR003593">
    <property type="entry name" value="AAA+_ATPase"/>
</dbReference>
<evidence type="ECO:0000259" key="1">
    <source>
        <dbReference type="SMART" id="SM00382"/>
    </source>
</evidence>
<sequence length="362" mass="41798">MDNLFSQKIINANNLFGDSFLDAKTLYLFCFNTLPSLNYISGIDGEKAFKAITEKYSHLIKDIHQYKWYYLKKKKYEFDKTVVILSNNCILEFDDYYCEIFHDGKNEDFTNEVTELARQFKKRERRQPLEINLVVNKKNKMELQPMEIKKTKLDLDLFYEDDFKPIDEIIRTRLSKKNDKGIVLLHGLPGAGKTTYLRYLVGKIKKPVLFLSPNVAGDLMDPSFIELLIDNPNSVLIIEDAENIIMDRKTNNSSSVSNLLNISDGLLADFLNVQIICTFNSSLTLVDSALMRKGRLIAKYEFGKLSTEKAQRLSNHLGHNKIITAPMTVAEISNPHEQHFESKRIEVIGFRRNAAREELMMC</sequence>
<proteinExistence type="predicted"/>
<feature type="domain" description="AAA+ ATPase" evidence="1">
    <location>
        <begin position="179"/>
        <end position="302"/>
    </location>
</feature>
<dbReference type="Pfam" id="PF00004">
    <property type="entry name" value="AAA"/>
    <property type="match status" value="1"/>
</dbReference>
<dbReference type="RefSeq" id="WP_217790796.1">
    <property type="nucleotide sequence ID" value="NZ_JAHSPG010000003.1"/>
</dbReference>
<protein>
    <submittedName>
        <fullName evidence="2">AAA family ATPase</fullName>
    </submittedName>
</protein>
<organism evidence="2 3">
    <name type="scientific">Pinibacter aurantiacus</name>
    <dbReference type="NCBI Taxonomy" id="2851599"/>
    <lineage>
        <taxon>Bacteria</taxon>
        <taxon>Pseudomonadati</taxon>
        <taxon>Bacteroidota</taxon>
        <taxon>Chitinophagia</taxon>
        <taxon>Chitinophagales</taxon>
        <taxon>Chitinophagaceae</taxon>
        <taxon>Pinibacter</taxon>
    </lineage>
</organism>
<keyword evidence="3" id="KW-1185">Reference proteome</keyword>
<accession>A0A9E2W490</accession>
<dbReference type="SMART" id="SM00382">
    <property type="entry name" value="AAA"/>
    <property type="match status" value="1"/>
</dbReference>
<evidence type="ECO:0000313" key="2">
    <source>
        <dbReference type="EMBL" id="MBV4357183.1"/>
    </source>
</evidence>
<dbReference type="GO" id="GO:0005524">
    <property type="term" value="F:ATP binding"/>
    <property type="evidence" value="ECO:0007669"/>
    <property type="project" value="InterPro"/>
</dbReference>
<dbReference type="InterPro" id="IPR003959">
    <property type="entry name" value="ATPase_AAA_core"/>
</dbReference>
<comment type="caution">
    <text evidence="2">The sequence shown here is derived from an EMBL/GenBank/DDBJ whole genome shotgun (WGS) entry which is preliminary data.</text>
</comment>
<evidence type="ECO:0000313" key="3">
    <source>
        <dbReference type="Proteomes" id="UP000812270"/>
    </source>
</evidence>
<dbReference type="AlphaFoldDB" id="A0A9E2W490"/>
<gene>
    <name evidence="2" type="ORF">KTO63_08510</name>
</gene>